<sequence>MFSKACEYGIKASIFIATNSFEGKRVSPKEIAMEIDSPQAFTAKILQALVKHDIINSIKGAYGGFEISRDKIATIKLNQIVKAIDGDSIYNGCGLGLHKCDEAHPCPVHDKFKAIRDSLKHMLENTSLEELALNIKSGASFLKI</sequence>
<keyword evidence="2" id="KW-1185">Reference proteome</keyword>
<dbReference type="RefSeq" id="WP_316984937.1">
    <property type="nucleotide sequence ID" value="NZ_CP136521.1"/>
</dbReference>
<reference evidence="2" key="1">
    <citation type="submission" date="2024-06" db="EMBL/GenBank/DDBJ databases">
        <title>Hwangdonia haimaensis gen. nov., sp. nov., a member of the family Flavobacteriaceae isolated from the haima cold seep.</title>
        <authorList>
            <person name="Li J."/>
        </authorList>
    </citation>
    <scope>NUCLEOTIDE SEQUENCE [LARGE SCALE GENOMIC DNA]</scope>
    <source>
        <strain evidence="2">SCSIO 19198</strain>
    </source>
</reference>
<dbReference type="NCBIfam" id="TIGR00738">
    <property type="entry name" value="rrf2_super"/>
    <property type="match status" value="1"/>
</dbReference>
<dbReference type="InterPro" id="IPR000944">
    <property type="entry name" value="Tscrpt_reg_Rrf2"/>
</dbReference>
<dbReference type="KEGG" id="hws:RNZ46_08410"/>
<dbReference type="Pfam" id="PF02082">
    <property type="entry name" value="Rrf2"/>
    <property type="match status" value="1"/>
</dbReference>
<dbReference type="PANTHER" id="PTHR33221">
    <property type="entry name" value="WINGED HELIX-TURN-HELIX TRANSCRIPTIONAL REGULATOR, RRF2 FAMILY"/>
    <property type="match status" value="1"/>
</dbReference>
<organism evidence="1 2">
    <name type="scientific">Hwangdonia lutea</name>
    <dbReference type="NCBI Taxonomy" id="3075823"/>
    <lineage>
        <taxon>Bacteria</taxon>
        <taxon>Pseudomonadati</taxon>
        <taxon>Bacteroidota</taxon>
        <taxon>Flavobacteriia</taxon>
        <taxon>Flavobacteriales</taxon>
        <taxon>Flavobacteriaceae</taxon>
        <taxon>Hwangdonia</taxon>
    </lineage>
</organism>
<dbReference type="Gene3D" id="1.10.10.10">
    <property type="entry name" value="Winged helix-like DNA-binding domain superfamily/Winged helix DNA-binding domain"/>
    <property type="match status" value="1"/>
</dbReference>
<dbReference type="AlphaFoldDB" id="A0AA97EPP5"/>
<dbReference type="GO" id="GO:0005829">
    <property type="term" value="C:cytosol"/>
    <property type="evidence" value="ECO:0007669"/>
    <property type="project" value="TreeGrafter"/>
</dbReference>
<dbReference type="PANTHER" id="PTHR33221:SF2">
    <property type="entry name" value="TRANSCRIPTIONAL REGULATOR"/>
    <property type="match status" value="1"/>
</dbReference>
<dbReference type="PROSITE" id="PS51197">
    <property type="entry name" value="HTH_RRF2_2"/>
    <property type="match status" value="1"/>
</dbReference>
<dbReference type="GO" id="GO:0003700">
    <property type="term" value="F:DNA-binding transcription factor activity"/>
    <property type="evidence" value="ECO:0007669"/>
    <property type="project" value="TreeGrafter"/>
</dbReference>
<gene>
    <name evidence="1" type="ORF">RNZ46_08410</name>
</gene>
<dbReference type="InterPro" id="IPR036388">
    <property type="entry name" value="WH-like_DNA-bd_sf"/>
</dbReference>
<dbReference type="EMBL" id="CP136521">
    <property type="protein sequence ID" value="WOD45281.1"/>
    <property type="molecule type" value="Genomic_DNA"/>
</dbReference>
<name>A0AA97EPP5_9FLAO</name>
<protein>
    <submittedName>
        <fullName evidence="1">Rrf2 family transcriptional regulator</fullName>
    </submittedName>
</protein>
<evidence type="ECO:0000313" key="2">
    <source>
        <dbReference type="Proteomes" id="UP001302486"/>
    </source>
</evidence>
<dbReference type="SUPFAM" id="SSF46785">
    <property type="entry name" value="Winged helix' DNA-binding domain"/>
    <property type="match status" value="1"/>
</dbReference>
<proteinExistence type="predicted"/>
<dbReference type="Proteomes" id="UP001302486">
    <property type="component" value="Chromosome"/>
</dbReference>
<accession>A0AA97EPP5</accession>
<dbReference type="InterPro" id="IPR036390">
    <property type="entry name" value="WH_DNA-bd_sf"/>
</dbReference>
<evidence type="ECO:0000313" key="1">
    <source>
        <dbReference type="EMBL" id="WOD45281.1"/>
    </source>
</evidence>